<dbReference type="EMBL" id="AP027272">
    <property type="protein sequence ID" value="BDX05793.1"/>
    <property type="molecule type" value="Genomic_DNA"/>
</dbReference>
<dbReference type="AlphaFoldDB" id="A0AA48KPT4"/>
<dbReference type="Gene3D" id="2.60.40.3340">
    <property type="entry name" value="Domain of unknown function DUF4426"/>
    <property type="match status" value="1"/>
</dbReference>
<evidence type="ECO:0000256" key="1">
    <source>
        <dbReference type="SAM" id="SignalP"/>
    </source>
</evidence>
<sequence length="142" mass="16354">MRRGIFATFIALLTLVQTPVKAEQYETLGDWDVHYIVINTSFLSPEIARAYGLQRSQFQGLVNISVLDKDSHKAQSVSMMGDATNLLGTKKKLTFREVKDGDAIYYLAVLPFRDQEQYRFNINISHGNQQQTLKFKHKFYSE</sequence>
<protein>
    <recommendedName>
        <fullName evidence="2">DUF4426 domain-containing protein</fullName>
    </recommendedName>
</protein>
<feature type="signal peptide" evidence="1">
    <location>
        <begin position="1"/>
        <end position="22"/>
    </location>
</feature>
<dbReference type="Pfam" id="PF14467">
    <property type="entry name" value="DUF4426"/>
    <property type="match status" value="1"/>
</dbReference>
<accession>A0AA48KPT4</accession>
<dbReference type="InterPro" id="IPR025218">
    <property type="entry name" value="DUF4426"/>
</dbReference>
<keyword evidence="4" id="KW-1185">Reference proteome</keyword>
<evidence type="ECO:0000313" key="3">
    <source>
        <dbReference type="EMBL" id="BDX05793.1"/>
    </source>
</evidence>
<feature type="chain" id="PRO_5041288934" description="DUF4426 domain-containing protein" evidence="1">
    <location>
        <begin position="23"/>
        <end position="142"/>
    </location>
</feature>
<dbReference type="RefSeq" id="WP_338291786.1">
    <property type="nucleotide sequence ID" value="NZ_AP027272.1"/>
</dbReference>
<dbReference type="KEGG" id="pmaw:MACH26_13140"/>
<organism evidence="3 4">
    <name type="scientific">Planctobacterium marinum</name>
    <dbReference type="NCBI Taxonomy" id="1631968"/>
    <lineage>
        <taxon>Bacteria</taxon>
        <taxon>Pseudomonadati</taxon>
        <taxon>Pseudomonadota</taxon>
        <taxon>Gammaproteobacteria</taxon>
        <taxon>Alteromonadales</taxon>
        <taxon>Alteromonadaceae</taxon>
        <taxon>Planctobacterium</taxon>
    </lineage>
</organism>
<feature type="domain" description="DUF4426" evidence="2">
    <location>
        <begin position="26"/>
        <end position="142"/>
    </location>
</feature>
<keyword evidence="1" id="KW-0732">Signal</keyword>
<reference evidence="3" key="1">
    <citation type="submission" date="2023-01" db="EMBL/GenBank/DDBJ databases">
        <title>Complete genome sequence of Planctobacterium marinum strain Dej080120_11.</title>
        <authorList>
            <person name="Ueki S."/>
            <person name="Maruyama F."/>
        </authorList>
    </citation>
    <scope>NUCLEOTIDE SEQUENCE</scope>
    <source>
        <strain evidence="3">Dej080120_11</strain>
    </source>
</reference>
<evidence type="ECO:0000313" key="4">
    <source>
        <dbReference type="Proteomes" id="UP001333710"/>
    </source>
</evidence>
<name>A0AA48KPT4_9ALTE</name>
<evidence type="ECO:0000259" key="2">
    <source>
        <dbReference type="Pfam" id="PF14467"/>
    </source>
</evidence>
<dbReference type="Proteomes" id="UP001333710">
    <property type="component" value="Chromosome"/>
</dbReference>
<proteinExistence type="predicted"/>
<gene>
    <name evidence="3" type="ORF">MACH26_13140</name>
</gene>